<evidence type="ECO:0000313" key="7">
    <source>
        <dbReference type="Proteomes" id="UP000598775"/>
    </source>
</evidence>
<dbReference type="Gene3D" id="1.10.357.10">
    <property type="entry name" value="Tetracycline Repressor, domain 2"/>
    <property type="match status" value="1"/>
</dbReference>
<sequence>MTHDEPLPTSSRHDLVTKQIFETAITLIAERGFAGTSLQDIADAAGLTRSALYYYIKSKDDLLARLVGQETDDIADRLSEIANAPASSSLVTLRELVREAALRQLAAPDHFRLLVRSEAELPSELAQTYRNGRRRVLKAFQETIEEGVNRNEIRSVDARTAALGVIGMVNWVAWWHRPGQIAVDEAIAAQFAEFAVAGLAHVDDRASGLVGPAQALALLRHDVELLERLIIE</sequence>
<dbReference type="SUPFAM" id="SSF46689">
    <property type="entry name" value="Homeodomain-like"/>
    <property type="match status" value="1"/>
</dbReference>
<dbReference type="RefSeq" id="WP_188679372.1">
    <property type="nucleotide sequence ID" value="NZ_BMGP01000005.1"/>
</dbReference>
<dbReference type="GO" id="GO:0000976">
    <property type="term" value="F:transcription cis-regulatory region binding"/>
    <property type="evidence" value="ECO:0007669"/>
    <property type="project" value="TreeGrafter"/>
</dbReference>
<evidence type="ECO:0000256" key="4">
    <source>
        <dbReference type="PROSITE-ProRule" id="PRU00335"/>
    </source>
</evidence>
<accession>A0A917EZ26</accession>
<dbReference type="InterPro" id="IPR009057">
    <property type="entry name" value="Homeodomain-like_sf"/>
</dbReference>
<organism evidence="6 7">
    <name type="scientific">Subtercola lobariae</name>
    <dbReference type="NCBI Taxonomy" id="1588641"/>
    <lineage>
        <taxon>Bacteria</taxon>
        <taxon>Bacillati</taxon>
        <taxon>Actinomycetota</taxon>
        <taxon>Actinomycetes</taxon>
        <taxon>Micrococcales</taxon>
        <taxon>Microbacteriaceae</taxon>
        <taxon>Subtercola</taxon>
    </lineage>
</organism>
<dbReference type="AlphaFoldDB" id="A0A917EZ26"/>
<evidence type="ECO:0000256" key="2">
    <source>
        <dbReference type="ARBA" id="ARBA00023125"/>
    </source>
</evidence>
<name>A0A917EZ26_9MICO</name>
<keyword evidence="1" id="KW-0805">Transcription regulation</keyword>
<dbReference type="SUPFAM" id="SSF48498">
    <property type="entry name" value="Tetracyclin repressor-like, C-terminal domain"/>
    <property type="match status" value="1"/>
</dbReference>
<evidence type="ECO:0000313" key="6">
    <source>
        <dbReference type="EMBL" id="GGF33950.1"/>
    </source>
</evidence>
<evidence type="ECO:0000256" key="1">
    <source>
        <dbReference type="ARBA" id="ARBA00023015"/>
    </source>
</evidence>
<dbReference type="Pfam" id="PF00440">
    <property type="entry name" value="TetR_N"/>
    <property type="match status" value="1"/>
</dbReference>
<dbReference type="Pfam" id="PF17932">
    <property type="entry name" value="TetR_C_24"/>
    <property type="match status" value="1"/>
</dbReference>
<feature type="DNA-binding region" description="H-T-H motif" evidence="4">
    <location>
        <begin position="37"/>
        <end position="56"/>
    </location>
</feature>
<protein>
    <submittedName>
        <fullName evidence="6">TetR family transcriptional regulator</fullName>
    </submittedName>
</protein>
<dbReference type="InterPro" id="IPR001647">
    <property type="entry name" value="HTH_TetR"/>
</dbReference>
<dbReference type="GO" id="GO:0003700">
    <property type="term" value="F:DNA-binding transcription factor activity"/>
    <property type="evidence" value="ECO:0007669"/>
    <property type="project" value="TreeGrafter"/>
</dbReference>
<dbReference type="InterPro" id="IPR041490">
    <property type="entry name" value="KstR2_TetR_C"/>
</dbReference>
<dbReference type="InterPro" id="IPR036271">
    <property type="entry name" value="Tet_transcr_reg_TetR-rel_C_sf"/>
</dbReference>
<dbReference type="Proteomes" id="UP000598775">
    <property type="component" value="Unassembled WGS sequence"/>
</dbReference>
<dbReference type="InterPro" id="IPR050109">
    <property type="entry name" value="HTH-type_TetR-like_transc_reg"/>
</dbReference>
<evidence type="ECO:0000259" key="5">
    <source>
        <dbReference type="PROSITE" id="PS50977"/>
    </source>
</evidence>
<comment type="caution">
    <text evidence="6">The sequence shown here is derived from an EMBL/GenBank/DDBJ whole genome shotgun (WGS) entry which is preliminary data.</text>
</comment>
<dbReference type="PANTHER" id="PTHR30055">
    <property type="entry name" value="HTH-TYPE TRANSCRIPTIONAL REGULATOR RUTR"/>
    <property type="match status" value="1"/>
</dbReference>
<dbReference type="Gene3D" id="1.10.10.60">
    <property type="entry name" value="Homeodomain-like"/>
    <property type="match status" value="1"/>
</dbReference>
<feature type="domain" description="HTH tetR-type" evidence="5">
    <location>
        <begin position="14"/>
        <end position="74"/>
    </location>
</feature>
<evidence type="ECO:0000256" key="3">
    <source>
        <dbReference type="ARBA" id="ARBA00023163"/>
    </source>
</evidence>
<dbReference type="PRINTS" id="PR00455">
    <property type="entry name" value="HTHTETR"/>
</dbReference>
<gene>
    <name evidence="6" type="ORF">GCM10011399_28910</name>
</gene>
<dbReference type="PROSITE" id="PS50977">
    <property type="entry name" value="HTH_TETR_2"/>
    <property type="match status" value="1"/>
</dbReference>
<proteinExistence type="predicted"/>
<keyword evidence="7" id="KW-1185">Reference proteome</keyword>
<dbReference type="EMBL" id="BMGP01000005">
    <property type="protein sequence ID" value="GGF33950.1"/>
    <property type="molecule type" value="Genomic_DNA"/>
</dbReference>
<reference evidence="6 7" key="1">
    <citation type="journal article" date="2014" name="Int. J. Syst. Evol. Microbiol.">
        <title>Complete genome sequence of Corynebacterium casei LMG S-19264T (=DSM 44701T), isolated from a smear-ripened cheese.</title>
        <authorList>
            <consortium name="US DOE Joint Genome Institute (JGI-PGF)"/>
            <person name="Walter F."/>
            <person name="Albersmeier A."/>
            <person name="Kalinowski J."/>
            <person name="Ruckert C."/>
        </authorList>
    </citation>
    <scope>NUCLEOTIDE SEQUENCE [LARGE SCALE GENOMIC DNA]</scope>
    <source>
        <strain evidence="6 7">CGMCC 1.12976</strain>
    </source>
</reference>
<keyword evidence="3" id="KW-0804">Transcription</keyword>
<dbReference type="PANTHER" id="PTHR30055:SF234">
    <property type="entry name" value="HTH-TYPE TRANSCRIPTIONAL REGULATOR BETI"/>
    <property type="match status" value="1"/>
</dbReference>
<keyword evidence="2 4" id="KW-0238">DNA-binding</keyword>